<dbReference type="GO" id="GO:0006351">
    <property type="term" value="P:DNA-templated transcription"/>
    <property type="evidence" value="ECO:0007669"/>
    <property type="project" value="InterPro"/>
</dbReference>
<evidence type="ECO:0000256" key="8">
    <source>
        <dbReference type="ARBA" id="ARBA00025127"/>
    </source>
</evidence>
<accession>D4AS67</accession>
<feature type="region of interest" description="Disordered" evidence="10">
    <location>
        <begin position="1"/>
        <end position="46"/>
    </location>
</feature>
<keyword evidence="5 9" id="KW-0240">DNA-directed RNA polymerase</keyword>
<dbReference type="KEGG" id="abe:ARB_07082"/>
<keyword evidence="6 9" id="KW-0804">Transcription</keyword>
<dbReference type="RefSeq" id="XP_003014520.1">
    <property type="nucleotide sequence ID" value="XM_003014474.1"/>
</dbReference>
<comment type="caution">
    <text evidence="14">The sequence shown here is derived from an EMBL/GenBank/DDBJ whole genome shotgun (WGS) entry which is preliminary data.</text>
</comment>
<evidence type="ECO:0000256" key="10">
    <source>
        <dbReference type="SAM" id="MobiDB-lite"/>
    </source>
</evidence>
<evidence type="ECO:0000256" key="7">
    <source>
        <dbReference type="ARBA" id="ARBA00023242"/>
    </source>
</evidence>
<feature type="region of interest" description="Disordered" evidence="10">
    <location>
        <begin position="301"/>
        <end position="338"/>
    </location>
</feature>
<dbReference type="OMA" id="KHRFVRH"/>
<evidence type="ECO:0000256" key="1">
    <source>
        <dbReference type="ARBA" id="ARBA00004123"/>
    </source>
</evidence>
<feature type="domain" description="DNA-directed RNA polymerase III subunit RPC3 winged-helix" evidence="13">
    <location>
        <begin position="522"/>
        <end position="597"/>
    </location>
</feature>
<feature type="compositionally biased region" description="Basic and acidic residues" evidence="10">
    <location>
        <begin position="12"/>
        <end position="25"/>
    </location>
</feature>
<evidence type="ECO:0000256" key="6">
    <source>
        <dbReference type="ARBA" id="ARBA00023163"/>
    </source>
</evidence>
<dbReference type="InterPro" id="IPR039748">
    <property type="entry name" value="RPC3"/>
</dbReference>
<dbReference type="InterPro" id="IPR008806">
    <property type="entry name" value="RNA_pol_III_Rpc82_C"/>
</dbReference>
<dbReference type="SUPFAM" id="SSF46785">
    <property type="entry name" value="Winged helix' DNA-binding domain"/>
    <property type="match status" value="1"/>
</dbReference>
<dbReference type="InterPro" id="IPR013197">
    <property type="entry name" value="RNA_pol_III_RPC82-rel_HTH"/>
</dbReference>
<evidence type="ECO:0000256" key="4">
    <source>
        <dbReference type="ARBA" id="ARBA00016689"/>
    </source>
</evidence>
<evidence type="ECO:0000259" key="13">
    <source>
        <dbReference type="Pfam" id="PF22536"/>
    </source>
</evidence>
<comment type="function">
    <text evidence="8 9">DNA-dependent RNA polymerase catalyzes the transcription of DNA into RNA using the four ribonucleoside triphosphates as substrates. Specific core component of RNA polymerase III which synthesizes small RNAs, such as 5S rRNA and tRNAs.</text>
</comment>
<feature type="region of interest" description="Disordered" evidence="10">
    <location>
        <begin position="436"/>
        <end position="474"/>
    </location>
</feature>
<feature type="compositionally biased region" description="Acidic residues" evidence="10">
    <location>
        <begin position="184"/>
        <end position="194"/>
    </location>
</feature>
<evidence type="ECO:0000259" key="11">
    <source>
        <dbReference type="Pfam" id="PF05645"/>
    </source>
</evidence>
<dbReference type="Gene3D" id="1.10.10.10">
    <property type="entry name" value="Winged helix-like DNA-binding domain superfamily/Winged helix DNA-binding domain"/>
    <property type="match status" value="2"/>
</dbReference>
<evidence type="ECO:0000256" key="9">
    <source>
        <dbReference type="RuleBase" id="RU367076"/>
    </source>
</evidence>
<sequence>MVPLVARRRKKAEKDEERRRDDEGGQKTGRKAQQTKQRGRREAEADDHFSMPRSYLIFSYLVHHGRQPLMRIVHNTHLSPRQVKHGLAVLIQQQLIFHYTGFEDGVSYYQANWRAAYLLVRSGSILQLTRERLGDYAAKVVSTILSLGHVKISHLESLPELQPALLRNGAHEPNGVNGDHSLENGDEETMENGMEDGVNGDAGAFDSTNGEGNSRLNSTLRELAAYGYIMRVKDVHFQSPSDLRESARRAVKASGETEGLKGKKLEEKIEEKAEVMLQEWMDGTIAYGLIPRNITRGIKRRAANGASEGPRKRPKLDEAVETDNYDISEDEDDGDSDITLDSNMTIRINYEQFNVALRNQRLIKLADQATSHVTSQVYEILLSRIELKTRKCRQQDEPVLEGEEGQHYSVPIPLHTIVDDLDPNLDLLSSVAGISATKPKQNGLENGHGGDDEDEDEDDFDEEDGEGNAQSKAQSRVFQVAQHLSLLASEPYHFSTRRMDSGIITWAVEFRHLARKLRHLEIERLVESRYGSVAVRVLRVLADKGRLDEKRLQEISLMPSKDLRQILARLQSGGFIDLQEVPRDAQRQPSRTIYLWFYDADRVVMMLIEDTYKSMARCLQRLAYERSKLKALIEKAERSDVKRNMERYLSASDMAALQEWEAKETLLLGEVARLDELVAILRDY</sequence>
<organism evidence="14 15">
    <name type="scientific">Arthroderma benhamiae (strain ATCC MYA-4681 / CBS 112371)</name>
    <name type="common">Trichophyton mentagrophytes</name>
    <dbReference type="NCBI Taxonomy" id="663331"/>
    <lineage>
        <taxon>Eukaryota</taxon>
        <taxon>Fungi</taxon>
        <taxon>Dikarya</taxon>
        <taxon>Ascomycota</taxon>
        <taxon>Pezizomycotina</taxon>
        <taxon>Eurotiomycetes</taxon>
        <taxon>Eurotiomycetidae</taxon>
        <taxon>Onygenales</taxon>
        <taxon>Arthrodermataceae</taxon>
        <taxon>Trichophyton</taxon>
    </lineage>
</organism>
<gene>
    <name evidence="14" type="ORF">ARB_07082</name>
</gene>
<evidence type="ECO:0000256" key="2">
    <source>
        <dbReference type="ARBA" id="ARBA00006835"/>
    </source>
</evidence>
<dbReference type="Pfam" id="PF05645">
    <property type="entry name" value="RNA_pol_Rpc82"/>
    <property type="match status" value="1"/>
</dbReference>
<dbReference type="PANTHER" id="PTHR12949">
    <property type="entry name" value="RNA POLYMERASE III DNA DIRECTED -RELATED"/>
    <property type="match status" value="1"/>
</dbReference>
<dbReference type="InterPro" id="IPR055207">
    <property type="entry name" value="POLR3C_WHD"/>
</dbReference>
<feature type="domain" description="RNA polymerase III subunit RPC82-related helix-turn-helix" evidence="12">
    <location>
        <begin position="57"/>
        <end position="97"/>
    </location>
</feature>
<keyword evidence="15" id="KW-1185">Reference proteome</keyword>
<dbReference type="AlphaFoldDB" id="D4AS67"/>
<dbReference type="GO" id="GO:0003697">
    <property type="term" value="F:single-stranded DNA binding"/>
    <property type="evidence" value="ECO:0007669"/>
    <property type="project" value="UniProtKB-UniRule"/>
</dbReference>
<evidence type="ECO:0000313" key="14">
    <source>
        <dbReference type="EMBL" id="EFE34131.1"/>
    </source>
</evidence>
<proteinExistence type="inferred from homology"/>
<dbReference type="EMBL" id="ABSU01000007">
    <property type="protein sequence ID" value="EFE34131.1"/>
    <property type="molecule type" value="Genomic_DNA"/>
</dbReference>
<comment type="similarity">
    <text evidence="2 9">Belongs to the RNA polymerase beta chain family.</text>
</comment>
<feature type="compositionally biased region" description="Acidic residues" evidence="10">
    <location>
        <begin position="319"/>
        <end position="338"/>
    </location>
</feature>
<keyword evidence="7 9" id="KW-0539">Nucleus</keyword>
<feature type="domain" description="RNA polymerase III Rpc82 C -terminal" evidence="11">
    <location>
        <begin position="219"/>
        <end position="517"/>
    </location>
</feature>
<dbReference type="HOGENOM" id="CLU_023294_0_0_1"/>
<evidence type="ECO:0000256" key="3">
    <source>
        <dbReference type="ARBA" id="ARBA00011206"/>
    </source>
</evidence>
<feature type="compositionally biased region" description="Basic and acidic residues" evidence="10">
    <location>
        <begin position="309"/>
        <end position="318"/>
    </location>
</feature>
<feature type="compositionally biased region" description="Basic residues" evidence="10">
    <location>
        <begin position="1"/>
        <end position="11"/>
    </location>
</feature>
<dbReference type="InterPro" id="IPR036390">
    <property type="entry name" value="WH_DNA-bd_sf"/>
</dbReference>
<evidence type="ECO:0000256" key="5">
    <source>
        <dbReference type="ARBA" id="ARBA00022478"/>
    </source>
</evidence>
<dbReference type="eggNOG" id="KOG2587">
    <property type="taxonomic scope" value="Eukaryota"/>
</dbReference>
<comment type="subcellular location">
    <subcellularLocation>
        <location evidence="1 9">Nucleus</location>
    </subcellularLocation>
</comment>
<dbReference type="InterPro" id="IPR036388">
    <property type="entry name" value="WH-like_DNA-bd_sf"/>
</dbReference>
<dbReference type="Pfam" id="PF22536">
    <property type="entry name" value="WHD_POLR3C"/>
    <property type="match status" value="1"/>
</dbReference>
<evidence type="ECO:0000313" key="15">
    <source>
        <dbReference type="Proteomes" id="UP000008866"/>
    </source>
</evidence>
<feature type="compositionally biased region" description="Acidic residues" evidence="10">
    <location>
        <begin position="451"/>
        <end position="466"/>
    </location>
</feature>
<dbReference type="Pfam" id="PF08221">
    <property type="entry name" value="HTH_9"/>
    <property type="match status" value="1"/>
</dbReference>
<dbReference type="STRING" id="663331.D4AS67"/>
<dbReference type="Proteomes" id="UP000008866">
    <property type="component" value="Unassembled WGS sequence"/>
</dbReference>
<dbReference type="GO" id="GO:0005666">
    <property type="term" value="C:RNA polymerase III complex"/>
    <property type="evidence" value="ECO:0007669"/>
    <property type="project" value="UniProtKB-UniRule"/>
</dbReference>
<comment type="subunit">
    <text evidence="3 9">Component of the RNA polymerase III (Pol III) complex consisting of 17 subunits.</text>
</comment>
<dbReference type="GeneID" id="9520572"/>
<feature type="region of interest" description="Disordered" evidence="10">
    <location>
        <begin position="168"/>
        <end position="200"/>
    </location>
</feature>
<protein>
    <recommendedName>
        <fullName evidence="4 9">DNA-directed RNA polymerase III subunit RPC3</fullName>
        <shortName evidence="9">RNA polymerase III subunit C3</shortName>
    </recommendedName>
</protein>
<reference evidence="15" key="1">
    <citation type="journal article" date="2011" name="Genome Biol.">
        <title>Comparative and functional genomics provide insights into the pathogenicity of dermatophytic fungi.</title>
        <authorList>
            <person name="Burmester A."/>
            <person name="Shelest E."/>
            <person name="Gloeckner G."/>
            <person name="Heddergott C."/>
            <person name="Schindler S."/>
            <person name="Staib P."/>
            <person name="Heidel A."/>
            <person name="Felder M."/>
            <person name="Petzold A."/>
            <person name="Szafranski K."/>
            <person name="Feuermann M."/>
            <person name="Pedruzzi I."/>
            <person name="Priebe S."/>
            <person name="Groth M."/>
            <person name="Winkler R."/>
            <person name="Li W."/>
            <person name="Kniemeyer O."/>
            <person name="Schroeckh V."/>
            <person name="Hertweck C."/>
            <person name="Hube B."/>
            <person name="White T.C."/>
            <person name="Platzer M."/>
            <person name="Guthke R."/>
            <person name="Heitman J."/>
            <person name="Woestemeyer J."/>
            <person name="Zipfel P.F."/>
            <person name="Monod M."/>
            <person name="Brakhage A.A."/>
        </authorList>
    </citation>
    <scope>NUCLEOTIDE SEQUENCE [LARGE SCALE GENOMIC DNA]</scope>
    <source>
        <strain evidence="15">ATCC MYA-4681 / CBS 112371</strain>
    </source>
</reference>
<dbReference type="PANTHER" id="PTHR12949:SF0">
    <property type="entry name" value="DNA-DIRECTED RNA POLYMERASE III SUBUNIT RPC3"/>
    <property type="match status" value="1"/>
</dbReference>
<evidence type="ECO:0000259" key="12">
    <source>
        <dbReference type="Pfam" id="PF08221"/>
    </source>
</evidence>
<name>D4AS67_ARTBC</name>